<proteinExistence type="predicted"/>
<organism evidence="1">
    <name type="scientific">Haptolina ericina</name>
    <dbReference type="NCBI Taxonomy" id="156174"/>
    <lineage>
        <taxon>Eukaryota</taxon>
        <taxon>Haptista</taxon>
        <taxon>Haptophyta</taxon>
        <taxon>Prymnesiophyceae</taxon>
        <taxon>Prymnesiales</taxon>
        <taxon>Prymnesiaceae</taxon>
        <taxon>Haptolina</taxon>
    </lineage>
</organism>
<reference evidence="1" key="1">
    <citation type="submission" date="2021-01" db="EMBL/GenBank/DDBJ databases">
        <authorList>
            <person name="Corre E."/>
            <person name="Pelletier E."/>
            <person name="Niang G."/>
            <person name="Scheremetjew M."/>
            <person name="Finn R."/>
            <person name="Kale V."/>
            <person name="Holt S."/>
            <person name="Cochrane G."/>
            <person name="Meng A."/>
            <person name="Brown T."/>
            <person name="Cohen L."/>
        </authorList>
    </citation>
    <scope>NUCLEOTIDE SEQUENCE</scope>
    <source>
        <strain evidence="1">CCMP281</strain>
    </source>
</reference>
<evidence type="ECO:0000313" key="1">
    <source>
        <dbReference type="EMBL" id="CAE0112640.1"/>
    </source>
</evidence>
<accession>A0A7S3EWT8</accession>
<dbReference type="AlphaFoldDB" id="A0A7S3EWT8"/>
<name>A0A7S3EWT8_9EUKA</name>
<protein>
    <submittedName>
        <fullName evidence="1">Uncharacterized protein</fullName>
    </submittedName>
</protein>
<dbReference type="EMBL" id="HBHX01023928">
    <property type="protein sequence ID" value="CAE0112640.1"/>
    <property type="molecule type" value="Transcribed_RNA"/>
</dbReference>
<sequence length="115" mass="12067">MVAALSQPGGAAFSKVEKLSDNASKKVGMLQSIAHHRGHQLPLADPLVVASLVDDSAALVSFERKCRAGHDASGKPTFQSLSSSSVAVLMAQSVEERARLYLAVLEVLAAALVER</sequence>
<gene>
    <name evidence="1" type="ORF">HERI1096_LOCUS13300</name>
</gene>